<organism evidence="2 3">
    <name type="scientific">Solea senegalensis</name>
    <name type="common">Senegalese sole</name>
    <dbReference type="NCBI Taxonomy" id="28829"/>
    <lineage>
        <taxon>Eukaryota</taxon>
        <taxon>Metazoa</taxon>
        <taxon>Chordata</taxon>
        <taxon>Craniata</taxon>
        <taxon>Vertebrata</taxon>
        <taxon>Euteleostomi</taxon>
        <taxon>Actinopterygii</taxon>
        <taxon>Neopterygii</taxon>
        <taxon>Teleostei</taxon>
        <taxon>Neoteleostei</taxon>
        <taxon>Acanthomorphata</taxon>
        <taxon>Carangaria</taxon>
        <taxon>Pleuronectiformes</taxon>
        <taxon>Pleuronectoidei</taxon>
        <taxon>Soleidae</taxon>
        <taxon>Solea</taxon>
    </lineage>
</organism>
<feature type="compositionally biased region" description="Basic residues" evidence="1">
    <location>
        <begin position="348"/>
        <end position="358"/>
    </location>
</feature>
<accession>A0AAV6SIB0</accession>
<evidence type="ECO:0000313" key="3">
    <source>
        <dbReference type="Proteomes" id="UP000693946"/>
    </source>
</evidence>
<name>A0AAV6SIB0_SOLSE</name>
<keyword evidence="3" id="KW-1185">Reference proteome</keyword>
<dbReference type="PANTHER" id="PTHR33480">
    <property type="entry name" value="SET DOMAIN-CONTAINING PROTEIN-RELATED"/>
    <property type="match status" value="1"/>
</dbReference>
<dbReference type="AlphaFoldDB" id="A0AAV6SIB0"/>
<evidence type="ECO:0000313" key="2">
    <source>
        <dbReference type="EMBL" id="KAG7517083.1"/>
    </source>
</evidence>
<evidence type="ECO:0000256" key="1">
    <source>
        <dbReference type="SAM" id="MobiDB-lite"/>
    </source>
</evidence>
<sequence>MTAIPSLANKLGHTLVKASKLLKAQGLIMDNAELVKNATEFQEVHNHRLDEMISSTALRNINEAKWNVPTLMPFTEDVQKLHMFLNQKQDECIRELSDSPSTKTWIDLAKVCLAQIILFNRHKQGEVASMPLSAFLSRDKSAPHQDLDWALSEVEKRLCRHFTRIVIRGKRGRPVPILVTQKMLNALELLVLERKACRVLEENGYMFARPAAKTHFRGSDCLRAFSGACGATCPKTQRWTSWPTFLENTAACQDTVLCHDETDDTDETREGHYSSQESLAEETLPPTEENDIPPLHKRHKLSSAEDDSVGAVTPVEGSRNKVPSTSKRSKPPSGKDDRLRAVTSVKEQRRRRRRRRSSQKTPQSEAETSP</sequence>
<comment type="caution">
    <text evidence="2">The sequence shown here is derived from an EMBL/GenBank/DDBJ whole genome shotgun (WGS) entry which is preliminary data.</text>
</comment>
<gene>
    <name evidence="2" type="ORF">JOB18_048796</name>
</gene>
<dbReference type="Proteomes" id="UP000693946">
    <property type="component" value="Linkage Group LG13"/>
</dbReference>
<feature type="compositionally biased region" description="Polar residues" evidence="1">
    <location>
        <begin position="359"/>
        <end position="370"/>
    </location>
</feature>
<reference evidence="2 3" key="1">
    <citation type="journal article" date="2021" name="Sci. Rep.">
        <title>Chromosome anchoring in Senegalese sole (Solea senegalensis) reveals sex-associated markers and genome rearrangements in flatfish.</title>
        <authorList>
            <person name="Guerrero-Cozar I."/>
            <person name="Gomez-Garrido J."/>
            <person name="Berbel C."/>
            <person name="Martinez-Blanch J.F."/>
            <person name="Alioto T."/>
            <person name="Claros M.G."/>
            <person name="Gagnaire P.A."/>
            <person name="Manchado M."/>
        </authorList>
    </citation>
    <scope>NUCLEOTIDE SEQUENCE [LARGE SCALE GENOMIC DNA]</scope>
    <source>
        <strain evidence="2">Sse05_10M</strain>
    </source>
</reference>
<dbReference type="EMBL" id="JAGKHQ010000005">
    <property type="protein sequence ID" value="KAG7517083.1"/>
    <property type="molecule type" value="Genomic_DNA"/>
</dbReference>
<proteinExistence type="predicted"/>
<dbReference type="PANTHER" id="PTHR33480:SF5">
    <property type="entry name" value="SI:DKEY-51D8.9"/>
    <property type="match status" value="1"/>
</dbReference>
<protein>
    <submittedName>
        <fullName evidence="2">Uncharacterized protein</fullName>
    </submittedName>
</protein>
<feature type="region of interest" description="Disordered" evidence="1">
    <location>
        <begin position="262"/>
        <end position="370"/>
    </location>
</feature>